<sequence length="227" mass="25379">MRLKNLVQKDIFFQWKYGFYYIYALISIIYICVLNSLPEAYKNDVSTVLVFSDPAAIGLFFMGAIILLEKSQRILNAVAISPVKVMEYIFSKVIALAIISSIVSVVIAISTGMSNIFLVIIGTVLTSIIFTLIGIIAATQIQSLNQFMFISLIIEIICFLPPIVNIFSDKFQFLKFFPLDAATRIIGGTSANLILDIMLLIIINIVLFILCNRFTEKMFYKIGGGDI</sequence>
<evidence type="ECO:0000313" key="3">
    <source>
        <dbReference type="Proteomes" id="UP000092574"/>
    </source>
</evidence>
<proteinExistence type="predicted"/>
<keyword evidence="3" id="KW-1185">Reference proteome</keyword>
<dbReference type="OrthoDB" id="8480522at2"/>
<dbReference type="InterPro" id="IPR056926">
    <property type="entry name" value="FLQE3_permease"/>
</dbReference>
<keyword evidence="1" id="KW-0812">Transmembrane</keyword>
<feature type="transmembrane region" description="Helical" evidence="1">
    <location>
        <begin position="49"/>
        <end position="68"/>
    </location>
</feature>
<protein>
    <submittedName>
        <fullName evidence="2">ABC transporter permease</fullName>
    </submittedName>
</protein>
<dbReference type="Proteomes" id="UP000092574">
    <property type="component" value="Chromosome"/>
</dbReference>
<dbReference type="AlphaFoldDB" id="A0A1C7IBK8"/>
<reference evidence="2" key="1">
    <citation type="submission" date="2017-04" db="EMBL/GenBank/DDBJ databases">
        <title>Complete Genome Sequences of Twelve Strains of a Stable Defined Moderately Diverse Mouse Microbiota 2 (sDMDMm2).</title>
        <authorList>
            <person name="Uchimura Y."/>
            <person name="Wyss M."/>
            <person name="Brugiroux S."/>
            <person name="Limenitakis J.P."/>
            <person name="Stecher B."/>
            <person name="McCoy K.D."/>
            <person name="Macpherson A.J."/>
        </authorList>
    </citation>
    <scope>NUCLEOTIDE SEQUENCE</scope>
    <source>
        <strain evidence="2">YL58</strain>
    </source>
</reference>
<feature type="transmembrane region" description="Helical" evidence="1">
    <location>
        <begin position="116"/>
        <end position="137"/>
    </location>
</feature>
<feature type="transmembrane region" description="Helical" evidence="1">
    <location>
        <begin position="188"/>
        <end position="211"/>
    </location>
</feature>
<feature type="transmembrane region" description="Helical" evidence="1">
    <location>
        <begin position="89"/>
        <end position="110"/>
    </location>
</feature>
<accession>A0A1C7IBK8</accession>
<feature type="transmembrane region" description="Helical" evidence="1">
    <location>
        <begin position="20"/>
        <end position="37"/>
    </location>
</feature>
<feature type="transmembrane region" description="Helical" evidence="1">
    <location>
        <begin position="149"/>
        <end position="168"/>
    </location>
</feature>
<dbReference type="EMBL" id="CP015405">
    <property type="protein sequence ID" value="ANU76304.1"/>
    <property type="molecule type" value="Genomic_DNA"/>
</dbReference>
<keyword evidence="1" id="KW-0472">Membrane</keyword>
<organism evidence="2 3">
    <name type="scientific">Blautia pseudococcoides</name>
    <dbReference type="NCBI Taxonomy" id="1796616"/>
    <lineage>
        <taxon>Bacteria</taxon>
        <taxon>Bacillati</taxon>
        <taxon>Bacillota</taxon>
        <taxon>Clostridia</taxon>
        <taxon>Lachnospirales</taxon>
        <taxon>Lachnospiraceae</taxon>
        <taxon>Blautia</taxon>
    </lineage>
</organism>
<dbReference type="KEGG" id="byl:A4V09_11315"/>
<dbReference type="RefSeq" id="WP_065542475.1">
    <property type="nucleotide sequence ID" value="NZ_CP015405.2"/>
</dbReference>
<evidence type="ECO:0000313" key="2">
    <source>
        <dbReference type="EMBL" id="ANU76304.1"/>
    </source>
</evidence>
<name>A0A1C7IBK8_9FIRM</name>
<gene>
    <name evidence="2" type="ORF">A4V09_11315</name>
</gene>
<keyword evidence="1" id="KW-1133">Transmembrane helix</keyword>
<dbReference type="STRING" id="1796616.A4V09_11315"/>
<evidence type="ECO:0000256" key="1">
    <source>
        <dbReference type="SAM" id="Phobius"/>
    </source>
</evidence>
<dbReference type="Pfam" id="PF24686">
    <property type="entry name" value="FLQE3_permease"/>
    <property type="match status" value="1"/>
</dbReference>